<reference key="1">
    <citation type="submission" date="2010-11" db="EMBL/GenBank/DDBJ databases">
        <title>The complete sequence of chromosome of Isophaera pallida ATCC 43644.</title>
        <authorList>
            <consortium name="US DOE Joint Genome Institute (JGI-PGF)"/>
            <person name="Lucas S."/>
            <person name="Copeland A."/>
            <person name="Lapidus A."/>
            <person name="Bruce D."/>
            <person name="Goodwin L."/>
            <person name="Pitluck S."/>
            <person name="Kyrpides N."/>
            <person name="Mavromatis K."/>
            <person name="Pagani I."/>
            <person name="Ivanova N."/>
            <person name="Saunders E."/>
            <person name="Brettin T."/>
            <person name="Detter J.C."/>
            <person name="Han C."/>
            <person name="Tapia R."/>
            <person name="Land M."/>
            <person name="Hauser L."/>
            <person name="Markowitz V."/>
            <person name="Cheng J.-F."/>
            <person name="Hugenholtz P."/>
            <person name="Woyke T."/>
            <person name="Wu D."/>
            <person name="Eisen J.A."/>
        </authorList>
    </citation>
    <scope>NUCLEOTIDE SEQUENCE</scope>
    <source>
        <strain>ATCC 43644</strain>
    </source>
</reference>
<gene>
    <name evidence="3" type="ordered locus">Isop_3230</name>
</gene>
<name>E8R4J7_ISOPI</name>
<dbReference type="PANTHER" id="PTHR43597:SF5">
    <property type="entry name" value="SUFE-LIKE PROTEIN 2, CHLOROPLASTIC"/>
    <property type="match status" value="1"/>
</dbReference>
<dbReference type="eggNOG" id="COG2166">
    <property type="taxonomic scope" value="Bacteria"/>
</dbReference>
<dbReference type="PANTHER" id="PTHR43597">
    <property type="entry name" value="SULFUR ACCEPTOR PROTEIN CSDE"/>
    <property type="match status" value="1"/>
</dbReference>
<dbReference type="OrthoDB" id="9806335at2"/>
<comment type="similarity">
    <text evidence="1">Belongs to the SufE family.</text>
</comment>
<dbReference type="InterPro" id="IPR003808">
    <property type="entry name" value="Fe-S_metab-assoc_dom"/>
</dbReference>
<dbReference type="Proteomes" id="UP000008631">
    <property type="component" value="Chromosome"/>
</dbReference>
<sequence>MTNALDEIIEELRAADREERIELLLDYARRLPELPPRLAALRDAGHRVEECQSPVYLFVEAVDNRPRLYADAPMEAPSVRGFVALLLEGLRDASFEQIMTLPNDLVQQAGLVEILGLLRVKGLSGVLHRLKREAARVAAEAGVAANTVATAR</sequence>
<dbReference type="Pfam" id="PF02657">
    <property type="entry name" value="SufE"/>
    <property type="match status" value="1"/>
</dbReference>
<accession>E8R4J7</accession>
<proteinExistence type="inferred from homology"/>
<reference evidence="3 4" key="2">
    <citation type="journal article" date="2011" name="Stand. Genomic Sci.">
        <title>Complete genome sequence of Isosphaera pallida type strain (IS1B).</title>
        <authorList>
            <consortium name="US DOE Joint Genome Institute (JGI-PGF)"/>
            <person name="Goker M."/>
            <person name="Cleland D."/>
            <person name="Saunders E."/>
            <person name="Lapidus A."/>
            <person name="Nolan M."/>
            <person name="Lucas S."/>
            <person name="Hammon N."/>
            <person name="Deshpande S."/>
            <person name="Cheng J.F."/>
            <person name="Tapia R."/>
            <person name="Han C."/>
            <person name="Goodwin L."/>
            <person name="Pitluck S."/>
            <person name="Liolios K."/>
            <person name="Pagani I."/>
            <person name="Ivanova N."/>
            <person name="Mavromatis K."/>
            <person name="Pati A."/>
            <person name="Chen A."/>
            <person name="Palaniappan K."/>
            <person name="Land M."/>
            <person name="Hauser L."/>
            <person name="Chang Y.J."/>
            <person name="Jeffries C.D."/>
            <person name="Detter J.C."/>
            <person name="Beck B."/>
            <person name="Woyke T."/>
            <person name="Bristow J."/>
            <person name="Eisen J.A."/>
            <person name="Markowitz V."/>
            <person name="Hugenholtz P."/>
            <person name="Kyrpides N.C."/>
            <person name="Klenk H.P."/>
        </authorList>
    </citation>
    <scope>NUCLEOTIDE SEQUENCE [LARGE SCALE GENOMIC DNA]</scope>
    <source>
        <strain evidence="4">ATCC 43644 / DSM 9630 / IS1B</strain>
    </source>
</reference>
<dbReference type="Gene3D" id="3.90.1010.10">
    <property type="match status" value="1"/>
</dbReference>
<dbReference type="AlphaFoldDB" id="E8R4J7"/>
<keyword evidence="4" id="KW-1185">Reference proteome</keyword>
<dbReference type="KEGG" id="ipa:Isop_3230"/>
<dbReference type="SUPFAM" id="SSF82649">
    <property type="entry name" value="SufE/NifU"/>
    <property type="match status" value="1"/>
</dbReference>
<protein>
    <submittedName>
        <fullName evidence="3">Fe-S metabolism associated SufE</fullName>
    </submittedName>
</protein>
<evidence type="ECO:0000313" key="3">
    <source>
        <dbReference type="EMBL" id="ADV63792.1"/>
    </source>
</evidence>
<evidence type="ECO:0000313" key="4">
    <source>
        <dbReference type="Proteomes" id="UP000008631"/>
    </source>
</evidence>
<organism evidence="3 4">
    <name type="scientific">Isosphaera pallida (strain ATCC 43644 / DSM 9630 / IS1B)</name>
    <dbReference type="NCBI Taxonomy" id="575540"/>
    <lineage>
        <taxon>Bacteria</taxon>
        <taxon>Pseudomonadati</taxon>
        <taxon>Planctomycetota</taxon>
        <taxon>Planctomycetia</taxon>
        <taxon>Isosphaerales</taxon>
        <taxon>Isosphaeraceae</taxon>
        <taxon>Isosphaera</taxon>
    </lineage>
</organism>
<dbReference type="STRING" id="575540.Isop_3230"/>
<dbReference type="EMBL" id="CP002353">
    <property type="protein sequence ID" value="ADV63792.1"/>
    <property type="molecule type" value="Genomic_DNA"/>
</dbReference>
<dbReference type="InParanoid" id="E8R4J7"/>
<evidence type="ECO:0000259" key="2">
    <source>
        <dbReference type="Pfam" id="PF02657"/>
    </source>
</evidence>
<feature type="domain" description="Fe-S metabolism associated" evidence="2">
    <location>
        <begin position="10"/>
        <end position="132"/>
    </location>
</feature>
<evidence type="ECO:0000256" key="1">
    <source>
        <dbReference type="ARBA" id="ARBA00010282"/>
    </source>
</evidence>
<dbReference type="HOGENOM" id="CLU_124502_2_0_0"/>